<keyword evidence="4" id="KW-0378">Hydrolase</keyword>
<evidence type="ECO:0000256" key="5">
    <source>
        <dbReference type="ARBA" id="ARBA00022989"/>
    </source>
</evidence>
<feature type="transmembrane region" description="Helical" evidence="7">
    <location>
        <begin position="146"/>
        <end position="167"/>
    </location>
</feature>
<evidence type="ECO:0000256" key="1">
    <source>
        <dbReference type="ARBA" id="ARBA00004127"/>
    </source>
</evidence>
<proteinExistence type="inferred from homology"/>
<organism evidence="8 9">
    <name type="scientific">Artemia franciscana</name>
    <name type="common">Brine shrimp</name>
    <name type="synonym">Artemia sanfranciscana</name>
    <dbReference type="NCBI Taxonomy" id="6661"/>
    <lineage>
        <taxon>Eukaryota</taxon>
        <taxon>Metazoa</taxon>
        <taxon>Ecdysozoa</taxon>
        <taxon>Arthropoda</taxon>
        <taxon>Crustacea</taxon>
        <taxon>Branchiopoda</taxon>
        <taxon>Anostraca</taxon>
        <taxon>Artemiidae</taxon>
        <taxon>Artemia</taxon>
    </lineage>
</organism>
<gene>
    <name evidence="8" type="ORF">QYM36_005786</name>
</gene>
<keyword evidence="9" id="KW-1185">Reference proteome</keyword>
<evidence type="ECO:0000256" key="7">
    <source>
        <dbReference type="SAM" id="Phobius"/>
    </source>
</evidence>
<feature type="transmembrane region" description="Helical" evidence="7">
    <location>
        <begin position="228"/>
        <end position="249"/>
    </location>
</feature>
<feature type="transmembrane region" description="Helical" evidence="7">
    <location>
        <begin position="328"/>
        <end position="350"/>
    </location>
</feature>
<feature type="transmembrane region" description="Helical" evidence="7">
    <location>
        <begin position="406"/>
        <end position="425"/>
    </location>
</feature>
<dbReference type="GO" id="GO:0042500">
    <property type="term" value="F:aspartic endopeptidase activity, intramembrane cleaving"/>
    <property type="evidence" value="ECO:0007669"/>
    <property type="project" value="InterPro"/>
</dbReference>
<dbReference type="GO" id="GO:0033619">
    <property type="term" value="P:membrane protein proteolysis"/>
    <property type="evidence" value="ECO:0007669"/>
    <property type="project" value="TreeGrafter"/>
</dbReference>
<dbReference type="Pfam" id="PF04258">
    <property type="entry name" value="Peptidase_A22B"/>
    <property type="match status" value="1"/>
</dbReference>
<keyword evidence="5 7" id="KW-1133">Transmembrane helix</keyword>
<dbReference type="PANTHER" id="PTHR12174:SF103">
    <property type="entry name" value="INTRAMEMBRANE PROTEASE (IMPAS) FAMILY"/>
    <property type="match status" value="1"/>
</dbReference>
<protein>
    <submittedName>
        <fullName evidence="8">Uncharacterized protein</fullName>
    </submittedName>
</protein>
<feature type="transmembrane region" description="Helical" evidence="7">
    <location>
        <begin position="199"/>
        <end position="222"/>
    </location>
</feature>
<dbReference type="PANTHER" id="PTHR12174">
    <property type="entry name" value="SIGNAL PEPTIDE PEPTIDASE"/>
    <property type="match status" value="1"/>
</dbReference>
<reference evidence="8" key="1">
    <citation type="submission" date="2023-07" db="EMBL/GenBank/DDBJ databases">
        <title>Chromosome-level genome assembly of Artemia franciscana.</title>
        <authorList>
            <person name="Jo E."/>
        </authorList>
    </citation>
    <scope>NUCLEOTIDE SEQUENCE</scope>
    <source>
        <tissue evidence="8">Whole body</tissue>
    </source>
</reference>
<keyword evidence="6 7" id="KW-0472">Membrane</keyword>
<dbReference type="Proteomes" id="UP001187531">
    <property type="component" value="Unassembled WGS sequence"/>
</dbReference>
<evidence type="ECO:0000313" key="8">
    <source>
        <dbReference type="EMBL" id="KAK2718569.1"/>
    </source>
</evidence>
<dbReference type="SMART" id="SM00730">
    <property type="entry name" value="PSN"/>
    <property type="match status" value="1"/>
</dbReference>
<dbReference type="InterPro" id="IPR007369">
    <property type="entry name" value="Peptidase_A22B_SPP"/>
</dbReference>
<dbReference type="GO" id="GO:0030660">
    <property type="term" value="C:Golgi-associated vesicle membrane"/>
    <property type="evidence" value="ECO:0007669"/>
    <property type="project" value="TreeGrafter"/>
</dbReference>
<evidence type="ECO:0000256" key="4">
    <source>
        <dbReference type="ARBA" id="ARBA00022801"/>
    </source>
</evidence>
<comment type="similarity">
    <text evidence="2">Belongs to the peptidase A22B family.</text>
</comment>
<sequence>MIDGSCYTWLAAHLQMAISTSHTFVALISIVQLKVFYELLDLTPWDGCSRNSTVPVQLDQGGFVPILNRGNCTVEERVNTLKAAGFAGMIIVTPRALRILSNVTIPSDFQIVLINPSTKEAINKLGNNLKISAYSPPEGVYFDGSLLLIFALAVGSVAIGSFWSGIVRYHLVSGSSMDATSSADRSSMYLPRKLSKEEVSVSLTPMMIVVFVFCMVNMLLLLYWFFDYLVYVIIGLFAFASATAVYQCLEPLFMKITPKCVWSYNESANRRSIVFRLNQIVLFTIACSLSVVWVVYRKESWAWILQDILGVAFSINMLRLIRLPNFKICTILLVVLFFYDIFFVFITPFFTKNGESIMVEVASGGHSDSSVGGSGKISEDEQLPMLLRVPHLGYHPFDACYTRHSLLGFGDILVPGLLVSFCHYIDLKMKTPFKIYWVSTLAEKGTGLCFDFTNMDLEEGLRIPGLKQKSNQG</sequence>
<dbReference type="GO" id="GO:0098554">
    <property type="term" value="C:cytoplasmic side of endoplasmic reticulum membrane"/>
    <property type="evidence" value="ECO:0007669"/>
    <property type="project" value="TreeGrafter"/>
</dbReference>
<feature type="transmembrane region" description="Helical" evidence="7">
    <location>
        <begin position="301"/>
        <end position="321"/>
    </location>
</feature>
<dbReference type="GO" id="GO:0098553">
    <property type="term" value="C:lumenal side of endoplasmic reticulum membrane"/>
    <property type="evidence" value="ECO:0007669"/>
    <property type="project" value="TreeGrafter"/>
</dbReference>
<feature type="transmembrane region" description="Helical" evidence="7">
    <location>
        <begin position="273"/>
        <end position="295"/>
    </location>
</feature>
<dbReference type="AlphaFoldDB" id="A0AA88I1V2"/>
<comment type="subcellular location">
    <subcellularLocation>
        <location evidence="1">Endomembrane system</location>
        <topology evidence="1">Multi-pass membrane protein</topology>
    </subcellularLocation>
</comment>
<evidence type="ECO:0000256" key="2">
    <source>
        <dbReference type="ARBA" id="ARBA00006859"/>
    </source>
</evidence>
<accession>A0AA88I1V2</accession>
<dbReference type="EMBL" id="JAVRJZ010000009">
    <property type="protein sequence ID" value="KAK2718569.1"/>
    <property type="molecule type" value="Genomic_DNA"/>
</dbReference>
<evidence type="ECO:0000313" key="9">
    <source>
        <dbReference type="Proteomes" id="UP001187531"/>
    </source>
</evidence>
<keyword evidence="3 7" id="KW-0812">Transmembrane</keyword>
<evidence type="ECO:0000256" key="6">
    <source>
        <dbReference type="ARBA" id="ARBA00023136"/>
    </source>
</evidence>
<dbReference type="GO" id="GO:0005765">
    <property type="term" value="C:lysosomal membrane"/>
    <property type="evidence" value="ECO:0007669"/>
    <property type="project" value="TreeGrafter"/>
</dbReference>
<dbReference type="InterPro" id="IPR006639">
    <property type="entry name" value="Preselin/SPP"/>
</dbReference>
<name>A0AA88I1V2_ARTSF</name>
<comment type="caution">
    <text evidence="8">The sequence shown here is derived from an EMBL/GenBank/DDBJ whole genome shotgun (WGS) entry which is preliminary data.</text>
</comment>
<evidence type="ECO:0000256" key="3">
    <source>
        <dbReference type="ARBA" id="ARBA00022692"/>
    </source>
</evidence>